<proteinExistence type="predicted"/>
<sequence length="255" mass="29373">MSSLSGLVHLRTIDVPPQALQAKTLDDVEEVHNEPVAYDYSRPKEDDEGFSVLDDVIVRCSLRQLVLSSINLSVDHVKALCRLHGIEGYSSRHMVAKELFLRLPLWTCDPGFNRRLVTVSCNTRVTEMLDLKYYEMIYRKNLNFVNKSALPNKRIAGNEGPRNSEWILLMTPLAYVSQGNPYQWNEYFTDANFRIFCCVVCSERVFGHAVRWVPESHLRNNDLGILDVLTDARIRPDLRPKAYDFKVWRSAVIDP</sequence>
<dbReference type="EMBL" id="FMSP01000020">
    <property type="protein sequence ID" value="SCV74345.1"/>
    <property type="molecule type" value="Genomic_DNA"/>
</dbReference>
<reference evidence="2" key="1">
    <citation type="submission" date="2016-09" db="EMBL/GenBank/DDBJ databases">
        <authorList>
            <person name="Jeantristanb JTB J.-T."/>
            <person name="Ricardo R."/>
        </authorList>
    </citation>
    <scope>NUCLEOTIDE SEQUENCE [LARGE SCALE GENOMIC DNA]</scope>
</reference>
<evidence type="ECO:0000313" key="1">
    <source>
        <dbReference type="EMBL" id="SCV74345.1"/>
    </source>
</evidence>
<dbReference type="Proteomes" id="UP000198372">
    <property type="component" value="Unassembled WGS sequence"/>
</dbReference>
<accession>A0A238FMF6</accession>
<evidence type="ECO:0000313" key="2">
    <source>
        <dbReference type="Proteomes" id="UP000198372"/>
    </source>
</evidence>
<gene>
    <name evidence="1" type="ORF">BQ2448_6777</name>
</gene>
<name>A0A238FMF6_9BASI</name>
<organism evidence="1 2">
    <name type="scientific">Microbotryum intermedium</name>
    <dbReference type="NCBI Taxonomy" id="269621"/>
    <lineage>
        <taxon>Eukaryota</taxon>
        <taxon>Fungi</taxon>
        <taxon>Dikarya</taxon>
        <taxon>Basidiomycota</taxon>
        <taxon>Pucciniomycotina</taxon>
        <taxon>Microbotryomycetes</taxon>
        <taxon>Microbotryales</taxon>
        <taxon>Microbotryaceae</taxon>
        <taxon>Microbotryum</taxon>
    </lineage>
</organism>
<protein>
    <submittedName>
        <fullName evidence="1">BQ2448_6777 protein</fullName>
    </submittedName>
</protein>
<dbReference type="AlphaFoldDB" id="A0A238FMF6"/>
<keyword evidence="2" id="KW-1185">Reference proteome</keyword>